<dbReference type="PANTHER" id="PTHR47623">
    <property type="entry name" value="OS09G0287300 PROTEIN"/>
    <property type="match status" value="1"/>
</dbReference>
<dbReference type="InterPro" id="IPR029033">
    <property type="entry name" value="His_PPase_superfam"/>
</dbReference>
<evidence type="ECO:0000313" key="1">
    <source>
        <dbReference type="EMBL" id="SMF22088.1"/>
    </source>
</evidence>
<dbReference type="PANTHER" id="PTHR47623:SF1">
    <property type="entry name" value="OS09G0287300 PROTEIN"/>
    <property type="match status" value="1"/>
</dbReference>
<dbReference type="AlphaFoldDB" id="A0A1Y6BUK8"/>
<sequence length="164" mass="18284">MKTIILLRHGEAESPGKFEDHERPLTARGHSQAQFIGQALQSRGLIPDGVIVSDAKRTVETYKNVKDVMELNPRQEVVSSRFYLAGVDRIFEEMAAIEDDINTVLLIGHNPGWSEAIGVYTGEYESLGTGEAGLMNIEQGPWLELLGRSYQWQLKEKLGASITR</sequence>
<dbReference type="SUPFAM" id="SSF53254">
    <property type="entry name" value="Phosphoglycerate mutase-like"/>
    <property type="match status" value="1"/>
</dbReference>
<dbReference type="Proteomes" id="UP000192907">
    <property type="component" value="Unassembled WGS sequence"/>
</dbReference>
<name>A0A1Y6BUK8_9BACT</name>
<dbReference type="SMART" id="SM00855">
    <property type="entry name" value="PGAM"/>
    <property type="match status" value="1"/>
</dbReference>
<protein>
    <submittedName>
        <fullName evidence="1">Phosphohistidine phosphatase</fullName>
    </submittedName>
</protein>
<dbReference type="EMBL" id="FWZT01000007">
    <property type="protein sequence ID" value="SMF22088.1"/>
    <property type="molecule type" value="Genomic_DNA"/>
</dbReference>
<gene>
    <name evidence="1" type="ORF">SAMN06296036_107159</name>
</gene>
<dbReference type="CDD" id="cd07067">
    <property type="entry name" value="HP_PGM_like"/>
    <property type="match status" value="1"/>
</dbReference>
<proteinExistence type="predicted"/>
<keyword evidence="2" id="KW-1185">Reference proteome</keyword>
<organism evidence="1 2">
    <name type="scientific">Pseudobacteriovorax antillogorgiicola</name>
    <dbReference type="NCBI Taxonomy" id="1513793"/>
    <lineage>
        <taxon>Bacteria</taxon>
        <taxon>Pseudomonadati</taxon>
        <taxon>Bdellovibrionota</taxon>
        <taxon>Oligoflexia</taxon>
        <taxon>Oligoflexales</taxon>
        <taxon>Pseudobacteriovoracaceae</taxon>
        <taxon>Pseudobacteriovorax</taxon>
    </lineage>
</organism>
<reference evidence="2" key="1">
    <citation type="submission" date="2017-04" db="EMBL/GenBank/DDBJ databases">
        <authorList>
            <person name="Varghese N."/>
            <person name="Submissions S."/>
        </authorList>
    </citation>
    <scope>NUCLEOTIDE SEQUENCE [LARGE SCALE GENOMIC DNA]</scope>
    <source>
        <strain evidence="2">RKEM611</strain>
    </source>
</reference>
<evidence type="ECO:0000313" key="2">
    <source>
        <dbReference type="Proteomes" id="UP000192907"/>
    </source>
</evidence>
<dbReference type="OrthoDB" id="9781415at2"/>
<accession>A0A1Y6BUK8</accession>
<dbReference type="Pfam" id="PF00300">
    <property type="entry name" value="His_Phos_1"/>
    <property type="match status" value="1"/>
</dbReference>
<dbReference type="Gene3D" id="3.40.50.1240">
    <property type="entry name" value="Phosphoglycerate mutase-like"/>
    <property type="match status" value="1"/>
</dbReference>
<dbReference type="InterPro" id="IPR013078">
    <property type="entry name" value="His_Pase_superF_clade-1"/>
</dbReference>
<dbReference type="RefSeq" id="WP_132318361.1">
    <property type="nucleotide sequence ID" value="NZ_FWZT01000007.1"/>
</dbReference>
<dbReference type="STRING" id="1513793.SAMN06296036_107159"/>